<name>A0A5N6NVL2_9ASTR</name>
<accession>A0A5N6NVL2</accession>
<sequence>MSTSPANSSLPSSGEHKQATKAILPSSLFKDPAAVSPKPLPATAPASNIDDYDLGHKPEARATFPSANRGELGGLPDSNSTTSGSSHTQLWVLDFRSKVSFGETVLLKVVDLRFVQISFVTPRSTDLVGIHKTNVV</sequence>
<reference evidence="2 3" key="1">
    <citation type="submission" date="2019-05" db="EMBL/GenBank/DDBJ databases">
        <title>Mikania micrantha, genome provides insights into the molecular mechanism of rapid growth.</title>
        <authorList>
            <person name="Liu B."/>
        </authorList>
    </citation>
    <scope>NUCLEOTIDE SEQUENCE [LARGE SCALE GENOMIC DNA]</scope>
    <source>
        <strain evidence="2">NLD-2019</strain>
        <tissue evidence="2">Leaf</tissue>
    </source>
</reference>
<gene>
    <name evidence="2" type="ORF">E3N88_15424</name>
</gene>
<comment type="caution">
    <text evidence="2">The sequence shown here is derived from an EMBL/GenBank/DDBJ whole genome shotgun (WGS) entry which is preliminary data.</text>
</comment>
<keyword evidence="3" id="KW-1185">Reference proteome</keyword>
<organism evidence="2 3">
    <name type="scientific">Mikania micrantha</name>
    <name type="common">bitter vine</name>
    <dbReference type="NCBI Taxonomy" id="192012"/>
    <lineage>
        <taxon>Eukaryota</taxon>
        <taxon>Viridiplantae</taxon>
        <taxon>Streptophyta</taxon>
        <taxon>Embryophyta</taxon>
        <taxon>Tracheophyta</taxon>
        <taxon>Spermatophyta</taxon>
        <taxon>Magnoliopsida</taxon>
        <taxon>eudicotyledons</taxon>
        <taxon>Gunneridae</taxon>
        <taxon>Pentapetalae</taxon>
        <taxon>asterids</taxon>
        <taxon>campanulids</taxon>
        <taxon>Asterales</taxon>
        <taxon>Asteraceae</taxon>
        <taxon>Asteroideae</taxon>
        <taxon>Heliantheae alliance</taxon>
        <taxon>Eupatorieae</taxon>
        <taxon>Mikania</taxon>
    </lineage>
</organism>
<protein>
    <submittedName>
        <fullName evidence="2">Uncharacterized protein</fullName>
    </submittedName>
</protein>
<feature type="compositionally biased region" description="Polar residues" evidence="1">
    <location>
        <begin position="77"/>
        <end position="86"/>
    </location>
</feature>
<dbReference type="AlphaFoldDB" id="A0A5N6NVL2"/>
<proteinExistence type="predicted"/>
<dbReference type="EMBL" id="SZYD01000008">
    <property type="protein sequence ID" value="KAD5507721.1"/>
    <property type="molecule type" value="Genomic_DNA"/>
</dbReference>
<evidence type="ECO:0000313" key="2">
    <source>
        <dbReference type="EMBL" id="KAD5507721.1"/>
    </source>
</evidence>
<evidence type="ECO:0000313" key="3">
    <source>
        <dbReference type="Proteomes" id="UP000326396"/>
    </source>
</evidence>
<feature type="compositionally biased region" description="Low complexity" evidence="1">
    <location>
        <begin position="1"/>
        <end position="13"/>
    </location>
</feature>
<feature type="region of interest" description="Disordered" evidence="1">
    <location>
        <begin position="1"/>
        <end position="86"/>
    </location>
</feature>
<dbReference type="Proteomes" id="UP000326396">
    <property type="component" value="Linkage Group LG16"/>
</dbReference>
<evidence type="ECO:0000256" key="1">
    <source>
        <dbReference type="SAM" id="MobiDB-lite"/>
    </source>
</evidence>